<comment type="caution">
    <text evidence="1">The sequence shown here is derived from an EMBL/GenBank/DDBJ whole genome shotgun (WGS) entry which is preliminary data.</text>
</comment>
<evidence type="ECO:0000313" key="1">
    <source>
        <dbReference type="EMBL" id="REK89006.1"/>
    </source>
</evidence>
<dbReference type="GO" id="GO:0016787">
    <property type="term" value="F:hydrolase activity"/>
    <property type="evidence" value="ECO:0007669"/>
    <property type="project" value="UniProtKB-KW"/>
</dbReference>
<reference evidence="1 2" key="1">
    <citation type="submission" date="2018-08" db="EMBL/GenBank/DDBJ databases">
        <title>Streptomyces NEAU-D10 sp. nov., a novel Actinomycete isolated from soil.</title>
        <authorList>
            <person name="Jin L."/>
        </authorList>
    </citation>
    <scope>NUCLEOTIDE SEQUENCE [LARGE SCALE GENOMIC DNA]</scope>
    <source>
        <strain evidence="1 2">NEAU-D10</strain>
    </source>
</reference>
<organism evidence="1 2">
    <name type="scientific">Streptomyces inhibens</name>
    <dbReference type="NCBI Taxonomy" id="2293571"/>
    <lineage>
        <taxon>Bacteria</taxon>
        <taxon>Bacillati</taxon>
        <taxon>Actinomycetota</taxon>
        <taxon>Actinomycetes</taxon>
        <taxon>Kitasatosporales</taxon>
        <taxon>Streptomycetaceae</taxon>
        <taxon>Streptomyces</taxon>
    </lineage>
</organism>
<evidence type="ECO:0000313" key="2">
    <source>
        <dbReference type="Proteomes" id="UP000262477"/>
    </source>
</evidence>
<gene>
    <name evidence="1" type="ORF">DY245_18115</name>
</gene>
<dbReference type="EMBL" id="QUAC01000140">
    <property type="protein sequence ID" value="REK89006.1"/>
    <property type="molecule type" value="Genomic_DNA"/>
</dbReference>
<dbReference type="Proteomes" id="UP000262477">
    <property type="component" value="Unassembled WGS sequence"/>
</dbReference>
<proteinExistence type="predicted"/>
<dbReference type="AlphaFoldDB" id="A0A371Q2P9"/>
<keyword evidence="1" id="KW-0378">Hydrolase</keyword>
<dbReference type="OrthoDB" id="4251518at2"/>
<accession>A0A371Q2P9</accession>
<sequence>MSEKPLQHRIDGPDDAPVLVLGAALGTTWHRS</sequence>
<name>A0A371Q2P9_STRIH</name>
<protein>
    <submittedName>
        <fullName evidence="1">3-oxoadipate enol-lactone hydrolase</fullName>
    </submittedName>
</protein>
<keyword evidence="2" id="KW-1185">Reference proteome</keyword>